<gene>
    <name evidence="1" type="ORF">DPMN_171268</name>
</gene>
<reference evidence="1" key="1">
    <citation type="journal article" date="2019" name="bioRxiv">
        <title>The Genome of the Zebra Mussel, Dreissena polymorpha: A Resource for Invasive Species Research.</title>
        <authorList>
            <person name="McCartney M.A."/>
            <person name="Auch B."/>
            <person name="Kono T."/>
            <person name="Mallez S."/>
            <person name="Zhang Y."/>
            <person name="Obille A."/>
            <person name="Becker A."/>
            <person name="Abrahante J.E."/>
            <person name="Garbe J."/>
            <person name="Badalamenti J.P."/>
            <person name="Herman A."/>
            <person name="Mangelson H."/>
            <person name="Liachko I."/>
            <person name="Sullivan S."/>
            <person name="Sone E.D."/>
            <person name="Koren S."/>
            <person name="Silverstein K.A.T."/>
            <person name="Beckman K.B."/>
            <person name="Gohl D.M."/>
        </authorList>
    </citation>
    <scope>NUCLEOTIDE SEQUENCE</scope>
    <source>
        <strain evidence="1">Duluth1</strain>
        <tissue evidence="1">Whole animal</tissue>
    </source>
</reference>
<name>A0A9D4DXR7_DREPO</name>
<evidence type="ECO:0000313" key="1">
    <source>
        <dbReference type="EMBL" id="KAH3769989.1"/>
    </source>
</evidence>
<evidence type="ECO:0000313" key="2">
    <source>
        <dbReference type="Proteomes" id="UP000828390"/>
    </source>
</evidence>
<dbReference type="AlphaFoldDB" id="A0A9D4DXR7"/>
<dbReference type="EMBL" id="JAIWYP010000009">
    <property type="protein sequence ID" value="KAH3769989.1"/>
    <property type="molecule type" value="Genomic_DNA"/>
</dbReference>
<organism evidence="1 2">
    <name type="scientific">Dreissena polymorpha</name>
    <name type="common">Zebra mussel</name>
    <name type="synonym">Mytilus polymorpha</name>
    <dbReference type="NCBI Taxonomy" id="45954"/>
    <lineage>
        <taxon>Eukaryota</taxon>
        <taxon>Metazoa</taxon>
        <taxon>Spiralia</taxon>
        <taxon>Lophotrochozoa</taxon>
        <taxon>Mollusca</taxon>
        <taxon>Bivalvia</taxon>
        <taxon>Autobranchia</taxon>
        <taxon>Heteroconchia</taxon>
        <taxon>Euheterodonta</taxon>
        <taxon>Imparidentia</taxon>
        <taxon>Neoheterodontei</taxon>
        <taxon>Myida</taxon>
        <taxon>Dreissenoidea</taxon>
        <taxon>Dreissenidae</taxon>
        <taxon>Dreissena</taxon>
    </lineage>
</organism>
<comment type="caution">
    <text evidence="1">The sequence shown here is derived from an EMBL/GenBank/DDBJ whole genome shotgun (WGS) entry which is preliminary data.</text>
</comment>
<proteinExistence type="predicted"/>
<sequence length="111" mass="12709">MSDPFAVLLTDYWFLASPTPMSVAYRPLFSKMPDPIAVLLTDDWFLACPFLLKCCLPTTGFWNIRFHCGVAYRPLVYSMSDPIAELLTDDWFLVGPTPLQYCFLSCTNPLW</sequence>
<reference evidence="1" key="2">
    <citation type="submission" date="2020-11" db="EMBL/GenBank/DDBJ databases">
        <authorList>
            <person name="McCartney M.A."/>
            <person name="Auch B."/>
            <person name="Kono T."/>
            <person name="Mallez S."/>
            <person name="Becker A."/>
            <person name="Gohl D.M."/>
            <person name="Silverstein K.A.T."/>
            <person name="Koren S."/>
            <person name="Bechman K.B."/>
            <person name="Herman A."/>
            <person name="Abrahante J.E."/>
            <person name="Garbe J."/>
        </authorList>
    </citation>
    <scope>NUCLEOTIDE SEQUENCE</scope>
    <source>
        <strain evidence="1">Duluth1</strain>
        <tissue evidence="1">Whole animal</tissue>
    </source>
</reference>
<dbReference type="Proteomes" id="UP000828390">
    <property type="component" value="Unassembled WGS sequence"/>
</dbReference>
<accession>A0A9D4DXR7</accession>
<keyword evidence="2" id="KW-1185">Reference proteome</keyword>
<protein>
    <submittedName>
        <fullName evidence="1">Uncharacterized protein</fullName>
    </submittedName>
</protein>